<dbReference type="Proteomes" id="UP000700596">
    <property type="component" value="Unassembled WGS sequence"/>
</dbReference>
<gene>
    <name evidence="2" type="ORF">B0J11DRAFT_234331</name>
</gene>
<organism evidence="2 3">
    <name type="scientific">Dendryphion nanum</name>
    <dbReference type="NCBI Taxonomy" id="256645"/>
    <lineage>
        <taxon>Eukaryota</taxon>
        <taxon>Fungi</taxon>
        <taxon>Dikarya</taxon>
        <taxon>Ascomycota</taxon>
        <taxon>Pezizomycotina</taxon>
        <taxon>Dothideomycetes</taxon>
        <taxon>Pleosporomycetidae</taxon>
        <taxon>Pleosporales</taxon>
        <taxon>Torulaceae</taxon>
        <taxon>Dendryphion</taxon>
    </lineage>
</organism>
<feature type="compositionally biased region" description="Polar residues" evidence="1">
    <location>
        <begin position="140"/>
        <end position="149"/>
    </location>
</feature>
<name>A0A9P9CZA6_9PLEO</name>
<evidence type="ECO:0000313" key="2">
    <source>
        <dbReference type="EMBL" id="KAH7109855.1"/>
    </source>
</evidence>
<evidence type="ECO:0000256" key="1">
    <source>
        <dbReference type="SAM" id="MobiDB-lite"/>
    </source>
</evidence>
<evidence type="ECO:0000313" key="3">
    <source>
        <dbReference type="Proteomes" id="UP000700596"/>
    </source>
</evidence>
<protein>
    <submittedName>
        <fullName evidence="2">Uncharacterized protein</fullName>
    </submittedName>
</protein>
<feature type="compositionally biased region" description="Polar residues" evidence="1">
    <location>
        <begin position="26"/>
        <end position="42"/>
    </location>
</feature>
<keyword evidence="3" id="KW-1185">Reference proteome</keyword>
<feature type="compositionally biased region" description="Basic and acidic residues" evidence="1">
    <location>
        <begin position="1"/>
        <end position="13"/>
    </location>
</feature>
<proteinExistence type="predicted"/>
<comment type="caution">
    <text evidence="2">The sequence shown here is derived from an EMBL/GenBank/DDBJ whole genome shotgun (WGS) entry which is preliminary data.</text>
</comment>
<feature type="compositionally biased region" description="Polar residues" evidence="1">
    <location>
        <begin position="61"/>
        <end position="77"/>
    </location>
</feature>
<accession>A0A9P9CZA6</accession>
<reference evidence="2" key="1">
    <citation type="journal article" date="2021" name="Nat. Commun.">
        <title>Genetic determinants of endophytism in the Arabidopsis root mycobiome.</title>
        <authorList>
            <person name="Mesny F."/>
            <person name="Miyauchi S."/>
            <person name="Thiergart T."/>
            <person name="Pickel B."/>
            <person name="Atanasova L."/>
            <person name="Karlsson M."/>
            <person name="Huettel B."/>
            <person name="Barry K.W."/>
            <person name="Haridas S."/>
            <person name="Chen C."/>
            <person name="Bauer D."/>
            <person name="Andreopoulos W."/>
            <person name="Pangilinan J."/>
            <person name="LaButti K."/>
            <person name="Riley R."/>
            <person name="Lipzen A."/>
            <person name="Clum A."/>
            <person name="Drula E."/>
            <person name="Henrissat B."/>
            <person name="Kohler A."/>
            <person name="Grigoriev I.V."/>
            <person name="Martin F.M."/>
            <person name="Hacquard S."/>
        </authorList>
    </citation>
    <scope>NUCLEOTIDE SEQUENCE</scope>
    <source>
        <strain evidence="2">MPI-CAGE-CH-0243</strain>
    </source>
</reference>
<dbReference type="AlphaFoldDB" id="A0A9P9CZA6"/>
<feature type="compositionally biased region" description="Low complexity" evidence="1">
    <location>
        <begin position="80"/>
        <end position="94"/>
    </location>
</feature>
<dbReference type="EMBL" id="JAGMWT010000030">
    <property type="protein sequence ID" value="KAH7109855.1"/>
    <property type="molecule type" value="Genomic_DNA"/>
</dbReference>
<feature type="region of interest" description="Disordered" evidence="1">
    <location>
        <begin position="1"/>
        <end position="149"/>
    </location>
</feature>
<feature type="compositionally biased region" description="Polar residues" evidence="1">
    <location>
        <begin position="95"/>
        <end position="110"/>
    </location>
</feature>
<feature type="compositionally biased region" description="Polar residues" evidence="1">
    <location>
        <begin position="117"/>
        <end position="127"/>
    </location>
</feature>
<sequence length="310" mass="34725">MEKRRRIFEDTNEPRPGGEGPHSPGDMSTPNKHPSYSNQIDQSFGYPLSPGQHSHHGLRISNGSYIQSHRYGQNLPPQISAPTHSSDQPSSSCSIINQPDAPQTLETRPNPSRHHPVQSQSSPNPTLSVPEDLRPAPSLPTWQPFPSNQAGQARTFIRPLDPRLPRQSFSQTVDPRLPIQMPPMTDSRYGAQRAILPQPPPINIPHTIQPISHNPSLLPMTSSHTSHRTVNHPISVEGDTFSRTTTTITTFTTTTTFPSSSLVDYNNDHEPLTGEDFMRLIRSNEPINHQELFARILAQIRRQMRESREA</sequence>